<dbReference type="Gene3D" id="3.55.40.10">
    <property type="entry name" value="minor pseudopilin epsh domain"/>
    <property type="match status" value="1"/>
</dbReference>
<keyword evidence="6" id="KW-0812">Transmembrane</keyword>
<keyword evidence="13" id="KW-1185">Reference proteome</keyword>
<accession>A0A562ZKS0</accession>
<dbReference type="AlphaFoldDB" id="A0A562ZKS0"/>
<comment type="caution">
    <text evidence="12">The sequence shown here is derived from an EMBL/GenBank/DDBJ whole genome shotgun (WGS) entry which is preliminary data.</text>
</comment>
<keyword evidence="3" id="KW-1003">Cell membrane</keyword>
<protein>
    <recommendedName>
        <fullName evidence="2">Type II secretion system protein H</fullName>
    </recommendedName>
    <alternativeName>
        <fullName evidence="10">General secretion pathway protein H</fullName>
    </alternativeName>
</protein>
<gene>
    <name evidence="12" type="ORF">FN976_20305</name>
</gene>
<dbReference type="GO" id="GO:0005886">
    <property type="term" value="C:plasma membrane"/>
    <property type="evidence" value="ECO:0007669"/>
    <property type="project" value="UniProtKB-SubCell"/>
</dbReference>
<dbReference type="Proteomes" id="UP000318199">
    <property type="component" value="Unassembled WGS sequence"/>
</dbReference>
<evidence type="ECO:0000256" key="3">
    <source>
        <dbReference type="ARBA" id="ARBA00022475"/>
    </source>
</evidence>
<evidence type="ECO:0000256" key="6">
    <source>
        <dbReference type="ARBA" id="ARBA00022692"/>
    </source>
</evidence>
<evidence type="ECO:0000313" key="12">
    <source>
        <dbReference type="EMBL" id="TWO69083.1"/>
    </source>
</evidence>
<reference evidence="12 13" key="1">
    <citation type="submission" date="2019-07" db="EMBL/GenBank/DDBJ databases">
        <title>Caenimonas sedimenti sp. nov., isolated from activated sludge.</title>
        <authorList>
            <person name="Xu J."/>
        </authorList>
    </citation>
    <scope>NUCLEOTIDE SEQUENCE [LARGE SCALE GENOMIC DNA]</scope>
    <source>
        <strain evidence="12 13">HX-9-20</strain>
    </source>
</reference>
<proteinExistence type="inferred from homology"/>
<dbReference type="GO" id="GO:0015628">
    <property type="term" value="P:protein secretion by the type II secretion system"/>
    <property type="evidence" value="ECO:0007669"/>
    <property type="project" value="InterPro"/>
</dbReference>
<evidence type="ECO:0000256" key="8">
    <source>
        <dbReference type="ARBA" id="ARBA00023136"/>
    </source>
</evidence>
<dbReference type="InterPro" id="IPR022346">
    <property type="entry name" value="T2SS_GspH"/>
</dbReference>
<keyword evidence="7" id="KW-1133">Transmembrane helix</keyword>
<dbReference type="GO" id="GO:0015627">
    <property type="term" value="C:type II protein secretion system complex"/>
    <property type="evidence" value="ECO:0007669"/>
    <property type="project" value="InterPro"/>
</dbReference>
<dbReference type="Pfam" id="PF07963">
    <property type="entry name" value="N_methyl"/>
    <property type="match status" value="1"/>
</dbReference>
<evidence type="ECO:0000256" key="5">
    <source>
        <dbReference type="ARBA" id="ARBA00022519"/>
    </source>
</evidence>
<name>A0A562ZKS0_9BURK</name>
<dbReference type="OrthoDB" id="8592199at2"/>
<dbReference type="EMBL" id="VOBQ01000016">
    <property type="protein sequence ID" value="TWO69083.1"/>
    <property type="molecule type" value="Genomic_DNA"/>
</dbReference>
<dbReference type="Pfam" id="PF12019">
    <property type="entry name" value="GspH"/>
    <property type="match status" value="1"/>
</dbReference>
<dbReference type="InterPro" id="IPR012902">
    <property type="entry name" value="N_methyl_site"/>
</dbReference>
<evidence type="ECO:0000256" key="7">
    <source>
        <dbReference type="ARBA" id="ARBA00022989"/>
    </source>
</evidence>
<dbReference type="RefSeq" id="WP_145894893.1">
    <property type="nucleotide sequence ID" value="NZ_VOBQ01000016.1"/>
</dbReference>
<dbReference type="PROSITE" id="PS00409">
    <property type="entry name" value="PROKAR_NTER_METHYL"/>
    <property type="match status" value="1"/>
</dbReference>
<feature type="domain" description="General secretion pathway GspH" evidence="11">
    <location>
        <begin position="43"/>
        <end position="175"/>
    </location>
</feature>
<comment type="subcellular location">
    <subcellularLocation>
        <location evidence="1">Cell inner membrane</location>
        <topology evidence="1">Single-pass membrane protein</topology>
    </subcellularLocation>
</comment>
<dbReference type="InterPro" id="IPR045584">
    <property type="entry name" value="Pilin-like"/>
</dbReference>
<evidence type="ECO:0000256" key="10">
    <source>
        <dbReference type="ARBA" id="ARBA00030775"/>
    </source>
</evidence>
<evidence type="ECO:0000259" key="11">
    <source>
        <dbReference type="Pfam" id="PF12019"/>
    </source>
</evidence>
<dbReference type="SUPFAM" id="SSF54523">
    <property type="entry name" value="Pili subunits"/>
    <property type="match status" value="1"/>
</dbReference>
<organism evidence="12 13">
    <name type="scientific">Caenimonas sedimenti</name>
    <dbReference type="NCBI Taxonomy" id="2596921"/>
    <lineage>
        <taxon>Bacteria</taxon>
        <taxon>Pseudomonadati</taxon>
        <taxon>Pseudomonadota</taxon>
        <taxon>Betaproteobacteria</taxon>
        <taxon>Burkholderiales</taxon>
        <taxon>Comamonadaceae</taxon>
        <taxon>Caenimonas</taxon>
    </lineage>
</organism>
<comment type="similarity">
    <text evidence="9">Belongs to the GSP H family.</text>
</comment>
<evidence type="ECO:0000313" key="13">
    <source>
        <dbReference type="Proteomes" id="UP000318199"/>
    </source>
</evidence>
<keyword evidence="5" id="KW-0997">Cell inner membrane</keyword>
<evidence type="ECO:0000256" key="4">
    <source>
        <dbReference type="ARBA" id="ARBA00022481"/>
    </source>
</evidence>
<dbReference type="NCBIfam" id="TIGR02532">
    <property type="entry name" value="IV_pilin_GFxxxE"/>
    <property type="match status" value="1"/>
</dbReference>
<evidence type="ECO:0000256" key="9">
    <source>
        <dbReference type="ARBA" id="ARBA00025772"/>
    </source>
</evidence>
<sequence>MKRQRGITLVELLMTLAIAAILLSLAAPSFRRMILANSMSTGVNTFTSDMRYARSEAVRLGGRVILCRSDDPENATPTCAANASTSGGKGWATGWVIFHDRDASNTWTAGDPVLRVQAPLSGVDAVLENADANNSTMFRFAATGRLMESANARLNFGGSNYDDKLKRVICVSAGGRSRIAGDGTTSCGTNNE</sequence>
<evidence type="ECO:0000256" key="1">
    <source>
        <dbReference type="ARBA" id="ARBA00004377"/>
    </source>
</evidence>
<keyword evidence="8" id="KW-0472">Membrane</keyword>
<evidence type="ECO:0000256" key="2">
    <source>
        <dbReference type="ARBA" id="ARBA00021549"/>
    </source>
</evidence>
<keyword evidence="4" id="KW-0488">Methylation</keyword>